<reference evidence="1" key="1">
    <citation type="submission" date="2019-05" db="EMBL/GenBank/DDBJ databases">
        <authorList>
            <person name="Piombo E."/>
        </authorList>
    </citation>
    <scope>NUCLEOTIDE SEQUENCE</scope>
    <source>
        <strain evidence="1">C2S</strain>
    </source>
</reference>
<accession>A0A9Q9R985</accession>
<gene>
    <name evidence="1" type="ORF">C2S_88</name>
</gene>
<sequence>MEVYHEPRPPKYRVTPDLWRNQDPPGRTKLNTCIKATRVLEMILEDLGDELRHPDIAAQVVQDAADLITLISYLFYEPLLNVRAAVERWSVPDDLKYEVYPAYMEALDRLYRCLNNAIEFVYRALGSHPAITAMIQKVYAFSASEDDESLEISAICPFELLLRVVTARERWANHEALFKAYKKLKINDAIIEKICIPQSGFACLGMTVNGDPICVLAFSADYWTGYKEMDTFVRELRDSRRHAFDGVQRQQIVEWSSALGDRYREGMTPLSLIANPPGHFTHEDYVASPFRWDTFKSRDRCTRC</sequence>
<dbReference type="AlphaFoldDB" id="A0A9Q9R985"/>
<protein>
    <submittedName>
        <fullName evidence="1">Uncharacterized protein</fullName>
    </submittedName>
</protein>
<evidence type="ECO:0000313" key="2">
    <source>
        <dbReference type="Proteomes" id="UP000760494"/>
    </source>
</evidence>
<proteinExistence type="predicted"/>
<organism evidence="1 2">
    <name type="scientific">Fusarium fujikuroi</name>
    <name type="common">Bakanae and foot rot disease fungus</name>
    <name type="synonym">Gibberella fujikuroi</name>
    <dbReference type="NCBI Taxonomy" id="5127"/>
    <lineage>
        <taxon>Eukaryota</taxon>
        <taxon>Fungi</taxon>
        <taxon>Dikarya</taxon>
        <taxon>Ascomycota</taxon>
        <taxon>Pezizomycotina</taxon>
        <taxon>Sordariomycetes</taxon>
        <taxon>Hypocreomycetidae</taxon>
        <taxon>Hypocreales</taxon>
        <taxon>Nectriaceae</taxon>
        <taxon>Fusarium</taxon>
        <taxon>Fusarium fujikuroi species complex</taxon>
    </lineage>
</organism>
<dbReference type="Proteomes" id="UP000760494">
    <property type="component" value="Unassembled WGS sequence"/>
</dbReference>
<evidence type="ECO:0000313" key="1">
    <source>
        <dbReference type="EMBL" id="VTT55197.1"/>
    </source>
</evidence>
<dbReference type="EMBL" id="CABFJX010000001">
    <property type="protein sequence ID" value="VTT55197.1"/>
    <property type="molecule type" value="Genomic_DNA"/>
</dbReference>
<name>A0A9Q9R985_FUSFU</name>
<comment type="caution">
    <text evidence="1">The sequence shown here is derived from an EMBL/GenBank/DDBJ whole genome shotgun (WGS) entry which is preliminary data.</text>
</comment>